<evidence type="ECO:0000256" key="1">
    <source>
        <dbReference type="ARBA" id="ARBA00007734"/>
    </source>
</evidence>
<dbReference type="EMBL" id="JAMKFE010000003">
    <property type="protein sequence ID" value="MCM5679329.1"/>
    <property type="molecule type" value="Genomic_DNA"/>
</dbReference>
<evidence type="ECO:0000256" key="2">
    <source>
        <dbReference type="ARBA" id="ARBA00022729"/>
    </source>
</evidence>
<sequence>MKSVYRRTLAALVAAAGLGLAFVPPVAHAQADPILEARDAWQRRDAKRLAAAKAAAVARSHPLAMWADYWELNSRLPVATQEELSAFFARWPDTYVEDRLRNDWLLELGRRQDWVNFAAEFPRFRMQDDREVACYAVLVRHQAGDDVREAARRAWMAQTAADQGCRQMASTLHQAGRLAAADLWRKARVMADLGRRAQAQQAVAAIGPEAAQRFDEMYESPVRYLARRGGSGNRTDAELTTLALVRLAAADPEGAAVQLEAWSKRLPADLASWAWASAGRQAALRLLPQAPDYFQRAVKGADEISWADDTLGWKARAALRAGRWQQVTQAINAMSQAEQAEPTWIYWKARALQAVARDSQDAEKLRLEAAQLLDSIAGQQHFYGKLAAEELGRTLALPARPAPLTDEEKERVRRNPGLIRALQLIEMGLRSEGVREWNWTLNFTSQGRMSDRELLAAADLACEHEVWDRCINTSDRTQAEFDIEQRFPMPFRRDVVARAREIGLDPAYVYGLIRQESRFVMDARSHVGASGLMQLMPATARWTARKIGMPFTPSQITDRDTNIALGTSYLKLVLDDMGGSQAMGAAAYNAGPARPRRWRDGPLLEAAIWVENIPFTETRDYVKRVLSNATYYAARLNGRMPSLKERLGRTIGPRPPDAPLPEADLP</sequence>
<protein>
    <submittedName>
        <fullName evidence="6">Lytic transglycosylase domain-containing protein</fullName>
    </submittedName>
</protein>
<keyword evidence="7" id="KW-1185">Reference proteome</keyword>
<dbReference type="Proteomes" id="UP001165541">
    <property type="component" value="Unassembled WGS sequence"/>
</dbReference>
<feature type="signal peptide" evidence="4">
    <location>
        <begin position="1"/>
        <end position="29"/>
    </location>
</feature>
<feature type="region of interest" description="Disordered" evidence="3">
    <location>
        <begin position="646"/>
        <end position="666"/>
    </location>
</feature>
<comment type="caution">
    <text evidence="6">The sequence shown here is derived from an EMBL/GenBank/DDBJ whole genome shotgun (WGS) entry which is preliminary data.</text>
</comment>
<dbReference type="InterPro" id="IPR008258">
    <property type="entry name" value="Transglycosylase_SLT_dom_1"/>
</dbReference>
<dbReference type="SUPFAM" id="SSF48435">
    <property type="entry name" value="Bacterial muramidases"/>
    <property type="match status" value="1"/>
</dbReference>
<feature type="domain" description="Transglycosylase SLT" evidence="5">
    <location>
        <begin position="500"/>
        <end position="599"/>
    </location>
</feature>
<accession>A0ABT0YKR2</accession>
<keyword evidence="2 4" id="KW-0732">Signal</keyword>
<dbReference type="Pfam" id="PF01464">
    <property type="entry name" value="SLT"/>
    <property type="match status" value="1"/>
</dbReference>
<name>A0ABT0YKR2_9BURK</name>
<evidence type="ECO:0000256" key="3">
    <source>
        <dbReference type="SAM" id="MobiDB-lite"/>
    </source>
</evidence>
<evidence type="ECO:0000313" key="7">
    <source>
        <dbReference type="Proteomes" id="UP001165541"/>
    </source>
</evidence>
<gene>
    <name evidence="6" type="ORF">M8A51_07265</name>
</gene>
<dbReference type="InterPro" id="IPR023346">
    <property type="entry name" value="Lysozyme-like_dom_sf"/>
</dbReference>
<dbReference type="InterPro" id="IPR008939">
    <property type="entry name" value="Lytic_TGlycosylase_superhlx_U"/>
</dbReference>
<dbReference type="Gene3D" id="1.25.20.10">
    <property type="entry name" value="Bacterial muramidases"/>
    <property type="match status" value="1"/>
</dbReference>
<dbReference type="SUPFAM" id="SSF53955">
    <property type="entry name" value="Lysozyme-like"/>
    <property type="match status" value="1"/>
</dbReference>
<dbReference type="PANTHER" id="PTHR37423">
    <property type="entry name" value="SOLUBLE LYTIC MUREIN TRANSGLYCOSYLASE-RELATED"/>
    <property type="match status" value="1"/>
</dbReference>
<dbReference type="CDD" id="cd13401">
    <property type="entry name" value="Slt70-like"/>
    <property type="match status" value="1"/>
</dbReference>
<reference evidence="6" key="1">
    <citation type="submission" date="2022-05" db="EMBL/GenBank/DDBJ databases">
        <title>Schlegelella sp. nov., isolated from mangrove soil.</title>
        <authorList>
            <person name="Liu Y."/>
            <person name="Ge X."/>
            <person name="Liu W."/>
        </authorList>
    </citation>
    <scope>NUCLEOTIDE SEQUENCE</scope>
    <source>
        <strain evidence="6">S2-27</strain>
    </source>
</reference>
<evidence type="ECO:0000256" key="4">
    <source>
        <dbReference type="SAM" id="SignalP"/>
    </source>
</evidence>
<dbReference type="PROSITE" id="PS51318">
    <property type="entry name" value="TAT"/>
    <property type="match status" value="1"/>
</dbReference>
<dbReference type="InterPro" id="IPR006311">
    <property type="entry name" value="TAT_signal"/>
</dbReference>
<evidence type="ECO:0000259" key="5">
    <source>
        <dbReference type="Pfam" id="PF01464"/>
    </source>
</evidence>
<dbReference type="Gene3D" id="1.10.530.10">
    <property type="match status" value="1"/>
</dbReference>
<dbReference type="RefSeq" id="WP_251777522.1">
    <property type="nucleotide sequence ID" value="NZ_JAMKFE010000003.1"/>
</dbReference>
<organism evidence="6 7">
    <name type="scientific">Caldimonas mangrovi</name>
    <dbReference type="NCBI Taxonomy" id="2944811"/>
    <lineage>
        <taxon>Bacteria</taxon>
        <taxon>Pseudomonadati</taxon>
        <taxon>Pseudomonadota</taxon>
        <taxon>Betaproteobacteria</taxon>
        <taxon>Burkholderiales</taxon>
        <taxon>Sphaerotilaceae</taxon>
        <taxon>Caldimonas</taxon>
    </lineage>
</organism>
<dbReference type="PANTHER" id="PTHR37423:SF5">
    <property type="entry name" value="SOLUBLE LYTIC MUREIN TRANSGLYCOSYLASE"/>
    <property type="match status" value="1"/>
</dbReference>
<comment type="similarity">
    <text evidence="1">Belongs to the transglycosylase Slt family.</text>
</comment>
<evidence type="ECO:0000313" key="6">
    <source>
        <dbReference type="EMBL" id="MCM5679329.1"/>
    </source>
</evidence>
<feature type="chain" id="PRO_5046506118" evidence="4">
    <location>
        <begin position="30"/>
        <end position="666"/>
    </location>
</feature>
<proteinExistence type="inferred from homology"/>